<organism evidence="1 2">
    <name type="scientific">Peptoniphilus equinus</name>
    <dbReference type="NCBI Taxonomy" id="3016343"/>
    <lineage>
        <taxon>Bacteria</taxon>
        <taxon>Bacillati</taxon>
        <taxon>Bacillota</taxon>
        <taxon>Tissierellia</taxon>
        <taxon>Tissierellales</taxon>
        <taxon>Peptoniphilaceae</taxon>
        <taxon>Peptoniphilus</taxon>
    </lineage>
</organism>
<proteinExistence type="predicted"/>
<reference evidence="1 2" key="1">
    <citation type="submission" date="2023-01" db="EMBL/GenBank/DDBJ databases">
        <authorList>
            <person name="Lee S.H."/>
            <person name="Jung H.S."/>
            <person name="Yun J.U."/>
        </authorList>
    </citation>
    <scope>NUCLEOTIDE SEQUENCE [LARGE SCALE GENOMIC DNA]</scope>
    <source>
        <strain evidence="1 2">CBA3646</strain>
    </source>
</reference>
<dbReference type="PANTHER" id="PTHR13774">
    <property type="entry name" value="PHENAZINE BIOSYNTHESIS PROTEIN"/>
    <property type="match status" value="1"/>
</dbReference>
<sequence length="292" mass="32335">MREFNVYLVNAFTTSPFNGNTTGVVIGSESLETTTMQAIARDLNLSETVFIDRLDVGVYTTRFFTPTTEIDLCGHATIATFFALCQHQYILPIERGIKKVVQHTKCGKVYVDLEYDHFEIQNVYMHLQVAEEPLSVSEELIADALGLPIAAIGLDEDVLPTKIKTGLKDIVVPIKELHYLQTLNPNFEKIKQLTAIEDTVSLEVFAQISDKDIVQRTFSPSIGVNEEAGSATSTAATLYYLRHNAGYSVEELHSKQGSELARESNLKAYCTDEGSVMVGGKAFVFMDGVLHL</sequence>
<dbReference type="SUPFAM" id="SSF54506">
    <property type="entry name" value="Diaminopimelate epimerase-like"/>
    <property type="match status" value="1"/>
</dbReference>
<evidence type="ECO:0000313" key="1">
    <source>
        <dbReference type="EMBL" id="WBW49973.1"/>
    </source>
</evidence>
<evidence type="ECO:0000313" key="2">
    <source>
        <dbReference type="Proteomes" id="UP001210339"/>
    </source>
</evidence>
<name>A0ABY7QUW5_9FIRM</name>
<dbReference type="PIRSF" id="PIRSF016184">
    <property type="entry name" value="PhzC_PhzF"/>
    <property type="match status" value="1"/>
</dbReference>
<keyword evidence="2" id="KW-1185">Reference proteome</keyword>
<dbReference type="EMBL" id="CP115667">
    <property type="protein sequence ID" value="WBW49973.1"/>
    <property type="molecule type" value="Genomic_DNA"/>
</dbReference>
<dbReference type="Pfam" id="PF02567">
    <property type="entry name" value="PhzC-PhzF"/>
    <property type="match status" value="1"/>
</dbReference>
<dbReference type="NCBIfam" id="TIGR00654">
    <property type="entry name" value="PhzF_family"/>
    <property type="match status" value="1"/>
</dbReference>
<dbReference type="Gene3D" id="3.10.310.10">
    <property type="entry name" value="Diaminopimelate Epimerase, Chain A, domain 1"/>
    <property type="match status" value="2"/>
</dbReference>
<dbReference type="InterPro" id="IPR003719">
    <property type="entry name" value="Phenazine_PhzF-like"/>
</dbReference>
<dbReference type="Proteomes" id="UP001210339">
    <property type="component" value="Chromosome"/>
</dbReference>
<gene>
    <name evidence="1" type="ORF">O6R05_08200</name>
</gene>
<accession>A0ABY7QUW5</accession>
<protein>
    <submittedName>
        <fullName evidence="1">PhzF family phenazine biosynthesis protein</fullName>
    </submittedName>
</protein>
<dbReference type="RefSeq" id="WP_271191504.1">
    <property type="nucleotide sequence ID" value="NZ_CP115667.1"/>
</dbReference>